<evidence type="ECO:0000256" key="8">
    <source>
        <dbReference type="ARBA" id="ARBA00022837"/>
    </source>
</evidence>
<dbReference type="InterPro" id="IPR041491">
    <property type="entry name" value="TRPM_SLOG"/>
</dbReference>
<reference evidence="17" key="1">
    <citation type="submission" date="2025-08" db="UniProtKB">
        <authorList>
            <consortium name="RefSeq"/>
        </authorList>
    </citation>
    <scope>IDENTIFICATION</scope>
</reference>
<dbReference type="OrthoDB" id="310870at2759"/>
<keyword evidence="3" id="KW-0813">Transport</keyword>
<dbReference type="InterPro" id="IPR005821">
    <property type="entry name" value="Ion_trans_dom"/>
</dbReference>
<dbReference type="PROSITE" id="PS51462">
    <property type="entry name" value="NUDIX"/>
    <property type="match status" value="1"/>
</dbReference>
<feature type="transmembrane region" description="Helical" evidence="14">
    <location>
        <begin position="840"/>
        <end position="860"/>
    </location>
</feature>
<accession>A0A8B8A112</accession>
<evidence type="ECO:0000256" key="13">
    <source>
        <dbReference type="SAM" id="MobiDB-lite"/>
    </source>
</evidence>
<feature type="transmembrane region" description="Helical" evidence="14">
    <location>
        <begin position="1009"/>
        <end position="1033"/>
    </location>
</feature>
<keyword evidence="11 14" id="KW-0472">Membrane</keyword>
<dbReference type="OMA" id="CCEYSEL"/>
<feature type="domain" description="Nudix hydrolase" evidence="15">
    <location>
        <begin position="1345"/>
        <end position="1509"/>
    </location>
</feature>
<dbReference type="SUPFAM" id="SSF55811">
    <property type="entry name" value="Nudix"/>
    <property type="match status" value="1"/>
</dbReference>
<dbReference type="CDD" id="cd03670">
    <property type="entry name" value="NUDIX_ADPRase_Nudt9"/>
    <property type="match status" value="1"/>
</dbReference>
<proteinExistence type="inferred from homology"/>
<evidence type="ECO:0000256" key="14">
    <source>
        <dbReference type="SAM" id="Phobius"/>
    </source>
</evidence>
<evidence type="ECO:0000256" key="1">
    <source>
        <dbReference type="ARBA" id="ARBA00004651"/>
    </source>
</evidence>
<dbReference type="InterPro" id="IPR015797">
    <property type="entry name" value="NUDIX_hydrolase-like_dom_sf"/>
</dbReference>
<keyword evidence="10" id="KW-0406">Ion transport</keyword>
<feature type="compositionally biased region" description="Basic and acidic residues" evidence="13">
    <location>
        <begin position="702"/>
        <end position="713"/>
    </location>
</feature>
<keyword evidence="5" id="KW-0109">Calcium transport</keyword>
<dbReference type="FunFam" id="3.90.79.10:FF:000021">
    <property type="entry name" value="ADP-ribose pyrophosphatase, mitochondrial isoform X1"/>
    <property type="match status" value="1"/>
</dbReference>
<feature type="transmembrane region" description="Helical" evidence="14">
    <location>
        <begin position="750"/>
        <end position="783"/>
    </location>
</feature>
<dbReference type="GeneID" id="110990132"/>
<comment type="subcellular location">
    <subcellularLocation>
        <location evidence="1">Cell membrane</location>
        <topology evidence="1">Multi-pass membrane protein</topology>
    </subcellularLocation>
</comment>
<dbReference type="Pfam" id="PF25969">
    <property type="entry name" value="NUDT9_N"/>
    <property type="match status" value="1"/>
</dbReference>
<evidence type="ECO:0000256" key="11">
    <source>
        <dbReference type="ARBA" id="ARBA00023136"/>
    </source>
</evidence>
<keyword evidence="7 14" id="KW-0812">Transmembrane</keyword>
<keyword evidence="6" id="KW-0107">Calcium channel</keyword>
<keyword evidence="4" id="KW-1003">Cell membrane</keyword>
<keyword evidence="8" id="KW-0106">Calcium</keyword>
<dbReference type="InterPro" id="IPR057366">
    <property type="entry name" value="TRPM-like"/>
</dbReference>
<name>A0A8B8A112_ACAPL</name>
<dbReference type="Pfam" id="PF00293">
    <property type="entry name" value="NUDIX"/>
    <property type="match status" value="1"/>
</dbReference>
<evidence type="ECO:0000256" key="6">
    <source>
        <dbReference type="ARBA" id="ARBA00022673"/>
    </source>
</evidence>
<evidence type="ECO:0000256" key="5">
    <source>
        <dbReference type="ARBA" id="ARBA00022568"/>
    </source>
</evidence>
<dbReference type="PANTHER" id="PTHR13800">
    <property type="entry name" value="TRANSIENT RECEPTOR POTENTIAL CATION CHANNEL, SUBFAMILY M, MEMBER 6"/>
    <property type="match status" value="1"/>
</dbReference>
<feature type="region of interest" description="Disordered" evidence="13">
    <location>
        <begin position="686"/>
        <end position="713"/>
    </location>
</feature>
<dbReference type="KEGG" id="aplc:110990132"/>
<gene>
    <name evidence="17" type="primary">LOC110990132</name>
</gene>
<evidence type="ECO:0000256" key="4">
    <source>
        <dbReference type="ARBA" id="ARBA00022475"/>
    </source>
</evidence>
<keyword evidence="12" id="KW-0407">Ion channel</keyword>
<dbReference type="Gene3D" id="3.90.79.10">
    <property type="entry name" value="Nucleoside Triphosphate Pyrophosphohydrolase"/>
    <property type="match status" value="1"/>
</dbReference>
<sequence length="1514" mass="171744">MQLLNTQWNLGTPKLLISVTGGARNFHMNTKLKNVFRKGLIKAALSTGAWIITGGTHAGVMKYVGDAIKDYSLASSITGRSNVVAIGFASWGVIDQREKLISDKGRFPAYFRMDTKNRKGVLLDPNHTHFILADDGTVGNFGVEIKLRAKMEKEISEQKVYGNTNVSVPVVCVVVEGGPNTIATVYEAVMNGTPAVIIAGSGRAADILAFAFQRAPEVEKLVKDSVGNIRKEKKTIISDSLLVRLANMLCKEFGEKELDIHLTRIKEILLRRHLVIVYELGSGDIDSAILHALLTANKGQVQDQLQLAQMWNRVDVAKREIFTEDLEWKKGELDDALHYALVNNQTDFVRLFMENGISLKDYLTIRELTLLYNEVKKNTLLYELLDKHRGKSSEKFTLVDVGKVIQELTMDTYEPLYLRERSKYSLSKNDICRGPDRPTEELGEIRREHTLMEGLRAVSNNMARPDSPEKNQDFHSPVRELFLYAVLLNWEQMARMFWEEGKEAIPSALTASKILTSLAAKERDPDQSTIMQLHATSYEDLALGVLNECYNDNADHTSLLLVREQENWGRTTSLSLAKQADNKNFIAHSGVQNLLTEIWSGKLSNENSYWLLWACTFLPPLIPCIIKFREDEKPDDETVTVQRKISKKQSKTYEVAEVQNAALVGGQNGLHNEVFELSGVQDAAAGDNLEENGGPHTNNTNDADKNENEDPDKYHETADIDITNSGKKLAWWQRFSLFYDAPIITFRHNVLSYLVFLVLFSYIILANFTPTISIFEIVLICWVGSLYMEELRQIAQGESNSWRVRFWFWITDYWNMVDIATLVLFAVGVALRFFDHLLDYARIILALDLAIFYIRILQIFSVSKNLGPKLIMIAKMMVDLAFFVAILCVFLIAYGVASQAILYPNGTSFQEVIVGVFFKAYFQMYGELFLEEIQGENGCSNNETLIETGVPRCPEYSTIGVILLAMYMMLSNVLLLNLLIAMFSYTFSAVQENTDVFWRFQRYDLIKEYFNRPALVPPFIIVAHVFFLIRFLIQKICGSCLKYPTREMTSDRRTQASYRRVTSILDEMRKSTRGAFAGRRHFRVQKQRLSKSQAKQLILWEAFKSDDYVVKEKSRLQSDINEQVRTTSERVEDLLGKMEELFADPETGVPSKALGLLGEKALEDRLNRLEDQVERINQAVDWVITALNDNQLGSKDGPPSLKEIKPREESDAFAESGEDHKVPTTLEELGMALHQKSRSSPYPSTAIKRFPVPDEKVPWEMSFRSYKPVRYTHPSILAMPHFADVDLLKYEKHERPMLNFNTLDKSVNYDRQSFMGTYNVVDGIPQNPRGRTGMVGRGLLGRFGPNHAADPIVTRWKKNLDGSQMEDGGLKVLEFIAIQRKDNQQWAIPGGMVEPGAVVNETLRREFGEEAMGSLDKSPEEKVAIQKKIEDLFKHGVEVYKGYVDDPRNTDDAWMETVAMNFHDEEGTSVGLLELEAGDDAQGVRWQRVSSKIPLFASHQAMLRKVAELHSAAF</sequence>
<dbReference type="Pfam" id="PF00520">
    <property type="entry name" value="Ion_trans"/>
    <property type="match status" value="1"/>
</dbReference>
<dbReference type="GO" id="GO:0099604">
    <property type="term" value="F:ligand-gated calcium channel activity"/>
    <property type="evidence" value="ECO:0007669"/>
    <property type="project" value="TreeGrafter"/>
</dbReference>
<feature type="transmembrane region" description="Helical" evidence="14">
    <location>
        <begin position="880"/>
        <end position="902"/>
    </location>
</feature>
<evidence type="ECO:0000256" key="2">
    <source>
        <dbReference type="ARBA" id="ARBA00009501"/>
    </source>
</evidence>
<dbReference type="Proteomes" id="UP000694845">
    <property type="component" value="Unplaced"/>
</dbReference>
<feature type="transmembrane region" description="Helical" evidence="14">
    <location>
        <begin position="959"/>
        <end position="988"/>
    </location>
</feature>
<keyword evidence="16" id="KW-1185">Reference proteome</keyword>
<protein>
    <submittedName>
        <fullName evidence="17">LOW QUALITY PROTEIN: transient receptor potential cation channel subfamily M member 2-like</fullName>
    </submittedName>
</protein>
<dbReference type="Pfam" id="PF18139">
    <property type="entry name" value="LSDAT_euk"/>
    <property type="match status" value="1"/>
</dbReference>
<evidence type="ECO:0000313" key="17">
    <source>
        <dbReference type="RefSeq" id="XP_022110675.1"/>
    </source>
</evidence>
<evidence type="ECO:0000256" key="9">
    <source>
        <dbReference type="ARBA" id="ARBA00022989"/>
    </source>
</evidence>
<evidence type="ECO:0000259" key="15">
    <source>
        <dbReference type="PROSITE" id="PS51462"/>
    </source>
</evidence>
<keyword evidence="9 14" id="KW-1133">Transmembrane helix</keyword>
<feature type="region of interest" description="Disordered" evidence="13">
    <location>
        <begin position="1191"/>
        <end position="1218"/>
    </location>
</feature>
<evidence type="ECO:0000256" key="7">
    <source>
        <dbReference type="ARBA" id="ARBA00022692"/>
    </source>
</evidence>
<dbReference type="Pfam" id="PF25508">
    <property type="entry name" value="TRPM2"/>
    <property type="match status" value="1"/>
</dbReference>
<dbReference type="GO" id="GO:0005886">
    <property type="term" value="C:plasma membrane"/>
    <property type="evidence" value="ECO:0007669"/>
    <property type="project" value="UniProtKB-SubCell"/>
</dbReference>
<evidence type="ECO:0000256" key="10">
    <source>
        <dbReference type="ARBA" id="ARBA00023065"/>
    </source>
</evidence>
<dbReference type="InterPro" id="IPR050927">
    <property type="entry name" value="TRPM"/>
</dbReference>
<evidence type="ECO:0000256" key="12">
    <source>
        <dbReference type="ARBA" id="ARBA00023303"/>
    </source>
</evidence>
<evidence type="ECO:0000313" key="16">
    <source>
        <dbReference type="Proteomes" id="UP000694845"/>
    </source>
</evidence>
<feature type="transmembrane region" description="Helical" evidence="14">
    <location>
        <begin position="813"/>
        <end position="834"/>
    </location>
</feature>
<evidence type="ECO:0000256" key="3">
    <source>
        <dbReference type="ARBA" id="ARBA00022448"/>
    </source>
</evidence>
<dbReference type="RefSeq" id="XP_022110675.1">
    <property type="nucleotide sequence ID" value="XM_022254983.1"/>
</dbReference>
<dbReference type="InterPro" id="IPR000086">
    <property type="entry name" value="NUDIX_hydrolase_dom"/>
</dbReference>
<organism evidence="16 17">
    <name type="scientific">Acanthaster planci</name>
    <name type="common">Crown-of-thorns starfish</name>
    <dbReference type="NCBI Taxonomy" id="133434"/>
    <lineage>
        <taxon>Eukaryota</taxon>
        <taxon>Metazoa</taxon>
        <taxon>Echinodermata</taxon>
        <taxon>Eleutherozoa</taxon>
        <taxon>Asterozoa</taxon>
        <taxon>Asteroidea</taxon>
        <taxon>Valvatacea</taxon>
        <taxon>Valvatida</taxon>
        <taxon>Acanthasteridae</taxon>
        <taxon>Acanthaster</taxon>
    </lineage>
</organism>
<dbReference type="GO" id="GO:0047631">
    <property type="term" value="F:ADP-ribose diphosphatase activity"/>
    <property type="evidence" value="ECO:0007669"/>
    <property type="project" value="UniProtKB-ARBA"/>
</dbReference>
<comment type="similarity">
    <text evidence="2">Belongs to the transient receptor (TC 1.A.4) family. LTrpC subfamily. TRPM2 sub-subfamily.</text>
</comment>
<dbReference type="PANTHER" id="PTHR13800:SF12">
    <property type="entry name" value="TRANSIENT RECEPTOR POTENTIAL CATION CHANNEL SUBFAMILY M MEMBER-LIKE 2"/>
    <property type="match status" value="1"/>
</dbReference>